<keyword evidence="3" id="KW-1185">Reference proteome</keyword>
<dbReference type="Proteomes" id="UP000001861">
    <property type="component" value="Unassembled WGS sequence"/>
</dbReference>
<keyword evidence="1" id="KW-1133">Transmembrane helix</keyword>
<dbReference type="InParanoid" id="A8PA59"/>
<keyword evidence="1" id="KW-0472">Membrane</keyword>
<evidence type="ECO:0000256" key="1">
    <source>
        <dbReference type="SAM" id="Phobius"/>
    </source>
</evidence>
<accession>A8PA59</accession>
<dbReference type="VEuPathDB" id="FungiDB:CC1G_06099"/>
<feature type="transmembrane region" description="Helical" evidence="1">
    <location>
        <begin position="108"/>
        <end position="130"/>
    </location>
</feature>
<evidence type="ECO:0000313" key="3">
    <source>
        <dbReference type="Proteomes" id="UP000001861"/>
    </source>
</evidence>
<dbReference type="AlphaFoldDB" id="A8PA59"/>
<evidence type="ECO:0000313" key="2">
    <source>
        <dbReference type="EMBL" id="EAU81888.2"/>
    </source>
</evidence>
<feature type="transmembrane region" description="Helical" evidence="1">
    <location>
        <begin position="69"/>
        <end position="87"/>
    </location>
</feature>
<organism evidence="2 3">
    <name type="scientific">Coprinopsis cinerea (strain Okayama-7 / 130 / ATCC MYA-4618 / FGSC 9003)</name>
    <name type="common">Inky cap fungus</name>
    <name type="synonym">Hormographiella aspergillata</name>
    <dbReference type="NCBI Taxonomy" id="240176"/>
    <lineage>
        <taxon>Eukaryota</taxon>
        <taxon>Fungi</taxon>
        <taxon>Dikarya</taxon>
        <taxon>Basidiomycota</taxon>
        <taxon>Agaricomycotina</taxon>
        <taxon>Agaricomycetes</taxon>
        <taxon>Agaricomycetidae</taxon>
        <taxon>Agaricales</taxon>
        <taxon>Agaricineae</taxon>
        <taxon>Psathyrellaceae</taxon>
        <taxon>Coprinopsis</taxon>
    </lineage>
</organism>
<sequence length="185" mass="20165">MSVTSAAISKSQARSQGNLPLAKGHLRQFEELQSLEEGKTEFASIFEERKETTMNHSEGLQPQAMQVSYIRGAVTASLPSLILFCMIRMLEMQPWSKGEGAKNMMLDILFLSTFFTGLGANGCLVGYRTLIKGRYLTIGKQASPVELIEAGKALATVSWSCAVLVLWLGMQPLVHATLHGTGRTA</sequence>
<name>A8PA59_COPC7</name>
<dbReference type="HOGENOM" id="CLU_1461237_0_0_1"/>
<dbReference type="KEGG" id="cci:CC1G_06099"/>
<dbReference type="GeneID" id="6016532"/>
<keyword evidence="1" id="KW-0812">Transmembrane</keyword>
<proteinExistence type="predicted"/>
<protein>
    <submittedName>
        <fullName evidence="2">Uncharacterized protein</fullName>
    </submittedName>
</protein>
<gene>
    <name evidence="2" type="ORF">CC1G_06099</name>
</gene>
<comment type="caution">
    <text evidence="2">The sequence shown here is derived from an EMBL/GenBank/DDBJ whole genome shotgun (WGS) entry which is preliminary data.</text>
</comment>
<dbReference type="RefSeq" id="XP_001839909.2">
    <property type="nucleotide sequence ID" value="XM_001839857.2"/>
</dbReference>
<reference evidence="2 3" key="1">
    <citation type="journal article" date="2010" name="Proc. Natl. Acad. Sci. U.S.A.">
        <title>Insights into evolution of multicellular fungi from the assembled chromosomes of the mushroom Coprinopsis cinerea (Coprinus cinereus).</title>
        <authorList>
            <person name="Stajich J.E."/>
            <person name="Wilke S.K."/>
            <person name="Ahren D."/>
            <person name="Au C.H."/>
            <person name="Birren B.W."/>
            <person name="Borodovsky M."/>
            <person name="Burns C."/>
            <person name="Canback B."/>
            <person name="Casselton L.A."/>
            <person name="Cheng C.K."/>
            <person name="Deng J."/>
            <person name="Dietrich F.S."/>
            <person name="Fargo D.C."/>
            <person name="Farman M.L."/>
            <person name="Gathman A.C."/>
            <person name="Goldberg J."/>
            <person name="Guigo R."/>
            <person name="Hoegger P.J."/>
            <person name="Hooker J.B."/>
            <person name="Huggins A."/>
            <person name="James T.Y."/>
            <person name="Kamada T."/>
            <person name="Kilaru S."/>
            <person name="Kodira C."/>
            <person name="Kues U."/>
            <person name="Kupfer D."/>
            <person name="Kwan H.S."/>
            <person name="Lomsadze A."/>
            <person name="Li W."/>
            <person name="Lilly W.W."/>
            <person name="Ma L.J."/>
            <person name="Mackey A.J."/>
            <person name="Manning G."/>
            <person name="Martin F."/>
            <person name="Muraguchi H."/>
            <person name="Natvig D.O."/>
            <person name="Palmerini H."/>
            <person name="Ramesh M.A."/>
            <person name="Rehmeyer C.J."/>
            <person name="Roe B.A."/>
            <person name="Shenoy N."/>
            <person name="Stanke M."/>
            <person name="Ter-Hovhannisyan V."/>
            <person name="Tunlid A."/>
            <person name="Velagapudi R."/>
            <person name="Vision T.J."/>
            <person name="Zeng Q."/>
            <person name="Zolan M.E."/>
            <person name="Pukkila P.J."/>
        </authorList>
    </citation>
    <scope>NUCLEOTIDE SEQUENCE [LARGE SCALE GENOMIC DNA]</scope>
    <source>
        <strain evidence="3">Okayama-7 / 130 / ATCC MYA-4618 / FGSC 9003</strain>
    </source>
</reference>
<dbReference type="EMBL" id="AACS02000002">
    <property type="protein sequence ID" value="EAU81888.2"/>
    <property type="molecule type" value="Genomic_DNA"/>
</dbReference>